<protein>
    <submittedName>
        <fullName evidence="1">Uncharacterized protein</fullName>
    </submittedName>
</protein>
<organism evidence="1 2">
    <name type="scientific">Limnoraphis robusta CS-951</name>
    <dbReference type="NCBI Taxonomy" id="1637645"/>
    <lineage>
        <taxon>Bacteria</taxon>
        <taxon>Bacillati</taxon>
        <taxon>Cyanobacteriota</taxon>
        <taxon>Cyanophyceae</taxon>
        <taxon>Oscillatoriophycideae</taxon>
        <taxon>Oscillatoriales</taxon>
        <taxon>Sirenicapillariaceae</taxon>
        <taxon>Limnoraphis</taxon>
    </lineage>
</organism>
<proteinExistence type="predicted"/>
<comment type="caution">
    <text evidence="1">The sequence shown here is derived from an EMBL/GenBank/DDBJ whole genome shotgun (WGS) entry which is preliminary data.</text>
</comment>
<dbReference type="AlphaFoldDB" id="A0A0J9EVD2"/>
<name>A0A0J9EVD2_9CYAN</name>
<accession>A0A0J9EVD2</accession>
<dbReference type="EMBL" id="LATL02000228">
    <property type="protein sequence ID" value="KMW70223.1"/>
    <property type="molecule type" value="Genomic_DNA"/>
</dbReference>
<sequence length="74" mass="8487">MCTKGTSVISTVTVIQPTQIIGWQQNVNKLRYWKKVEFNQNHLHSFGTEEDTKVRNTIIGNEVTPTNLLDEVEI</sequence>
<gene>
    <name evidence="1" type="ORF">WN50_36895</name>
</gene>
<evidence type="ECO:0000313" key="2">
    <source>
        <dbReference type="Proteomes" id="UP000033607"/>
    </source>
</evidence>
<dbReference type="Proteomes" id="UP000033607">
    <property type="component" value="Unassembled WGS sequence"/>
</dbReference>
<evidence type="ECO:0000313" key="1">
    <source>
        <dbReference type="EMBL" id="KMW70223.1"/>
    </source>
</evidence>
<reference evidence="1 2" key="1">
    <citation type="submission" date="2015-06" db="EMBL/GenBank/DDBJ databases">
        <title>Draft genome assembly of filamentous brackish cyanobacterium Limnoraphis robusta strain CS-951.</title>
        <authorList>
            <person name="Willis A."/>
            <person name="Parks M."/>
            <person name="Burford M.A."/>
        </authorList>
    </citation>
    <scope>NUCLEOTIDE SEQUENCE [LARGE SCALE GENOMIC DNA]</scope>
    <source>
        <strain evidence="1 2">CS-951</strain>
    </source>
</reference>